<evidence type="ECO:0000256" key="4">
    <source>
        <dbReference type="ARBA" id="ARBA00022670"/>
    </source>
</evidence>
<dbReference type="GO" id="GO:0006508">
    <property type="term" value="P:proteolysis"/>
    <property type="evidence" value="ECO:0007669"/>
    <property type="project" value="UniProtKB-KW"/>
</dbReference>
<keyword evidence="5 11" id="KW-0812">Transmembrane</keyword>
<feature type="domain" description="PDZ" evidence="12">
    <location>
        <begin position="202"/>
        <end position="270"/>
    </location>
</feature>
<keyword evidence="14" id="KW-1185">Reference proteome</keyword>
<comment type="cofactor">
    <cofactor evidence="1 11">
        <name>Zn(2+)</name>
        <dbReference type="ChEBI" id="CHEBI:29105"/>
    </cofactor>
</comment>
<name>A0A7L5BXB6_9RHOB</name>
<keyword evidence="9 11" id="KW-0482">Metalloprotease</keyword>
<protein>
    <recommendedName>
        <fullName evidence="11">Zinc metalloprotease</fullName>
        <ecNumber evidence="11">3.4.24.-</ecNumber>
    </recommendedName>
</protein>
<evidence type="ECO:0000256" key="3">
    <source>
        <dbReference type="ARBA" id="ARBA00007931"/>
    </source>
</evidence>
<dbReference type="CDD" id="cd06163">
    <property type="entry name" value="S2P-M50_PDZ_RseP-like"/>
    <property type="match status" value="2"/>
</dbReference>
<dbReference type="Pfam" id="PF02163">
    <property type="entry name" value="Peptidase_M50"/>
    <property type="match status" value="1"/>
</dbReference>
<dbReference type="GO" id="GO:0016020">
    <property type="term" value="C:membrane"/>
    <property type="evidence" value="ECO:0007669"/>
    <property type="project" value="UniProtKB-SubCell"/>
</dbReference>
<dbReference type="KEGG" id="hdh:G5B40_11815"/>
<feature type="transmembrane region" description="Helical" evidence="11">
    <location>
        <begin position="419"/>
        <end position="437"/>
    </location>
</feature>
<evidence type="ECO:0000256" key="6">
    <source>
        <dbReference type="ARBA" id="ARBA00022801"/>
    </source>
</evidence>
<dbReference type="InterPro" id="IPR041489">
    <property type="entry name" value="PDZ_6"/>
</dbReference>
<evidence type="ECO:0000256" key="7">
    <source>
        <dbReference type="ARBA" id="ARBA00022833"/>
    </source>
</evidence>
<comment type="subcellular location">
    <subcellularLocation>
        <location evidence="2">Membrane</location>
        <topology evidence="2">Multi-pass membrane protein</topology>
    </subcellularLocation>
</comment>
<dbReference type="EMBL" id="CP049056">
    <property type="protein sequence ID" value="QIE56081.1"/>
    <property type="molecule type" value="Genomic_DNA"/>
</dbReference>
<evidence type="ECO:0000256" key="8">
    <source>
        <dbReference type="ARBA" id="ARBA00022989"/>
    </source>
</evidence>
<keyword evidence="4 13" id="KW-0645">Protease</keyword>
<dbReference type="InterPro" id="IPR008915">
    <property type="entry name" value="Peptidase_M50"/>
</dbReference>
<proteinExistence type="inferred from homology"/>
<feature type="transmembrane region" description="Helical" evidence="11">
    <location>
        <begin position="372"/>
        <end position="394"/>
    </location>
</feature>
<keyword evidence="10 11" id="KW-0472">Membrane</keyword>
<feature type="transmembrane region" description="Helical" evidence="11">
    <location>
        <begin position="7"/>
        <end position="26"/>
    </location>
</feature>
<evidence type="ECO:0000256" key="9">
    <source>
        <dbReference type="ARBA" id="ARBA00023049"/>
    </source>
</evidence>
<dbReference type="Gene3D" id="2.30.42.10">
    <property type="match status" value="2"/>
</dbReference>
<dbReference type="GO" id="GO:0046872">
    <property type="term" value="F:metal ion binding"/>
    <property type="evidence" value="ECO:0007669"/>
    <property type="project" value="UniProtKB-KW"/>
</dbReference>
<evidence type="ECO:0000256" key="11">
    <source>
        <dbReference type="RuleBase" id="RU362031"/>
    </source>
</evidence>
<feature type="transmembrane region" description="Helical" evidence="11">
    <location>
        <begin position="115"/>
        <end position="138"/>
    </location>
</feature>
<dbReference type="RefSeq" id="WP_165098838.1">
    <property type="nucleotide sequence ID" value="NZ_CP049056.1"/>
</dbReference>
<dbReference type="SMART" id="SM00228">
    <property type="entry name" value="PDZ"/>
    <property type="match status" value="2"/>
</dbReference>
<keyword evidence="11" id="KW-0479">Metal-binding</keyword>
<dbReference type="AlphaFoldDB" id="A0A7L5BXB6"/>
<gene>
    <name evidence="13" type="primary">rseP</name>
    <name evidence="13" type="ORF">G5B40_11815</name>
</gene>
<dbReference type="Pfam" id="PF17820">
    <property type="entry name" value="PDZ_6"/>
    <property type="match status" value="1"/>
</dbReference>
<reference evidence="13 14" key="1">
    <citation type="submission" date="2020-02" db="EMBL/GenBank/DDBJ databases">
        <title>complete genome sequence of Rhodobacteraceae bacterium.</title>
        <authorList>
            <person name="Park J."/>
            <person name="Kim Y.-S."/>
            <person name="Kim K.-H."/>
        </authorList>
    </citation>
    <scope>NUCLEOTIDE SEQUENCE [LARGE SCALE GENOMIC DNA]</scope>
    <source>
        <strain evidence="13 14">RR4-56</strain>
    </source>
</reference>
<sequence length="442" mass="47276">MSYIAEIPYVGWVIPFLVVLGVVVFVHEYGHYIVGRWVGIRAEVFSIGFGPELLAWRDKRGMRWRVGALPLGGYVKFAGDMNAASAGVDREALARMSAEERKGAFHTAAIWRRALTVLAGPVANFILSILVFAFFAMLAGREVNEPVIGSIRADANPELGLMAGDRVIAIDGNYVESFSDILVELAALEGQRATALVDRGAGEEEIEIFYLRPARVDEVVPGGAAADAGLQPDDVVTAVDGEPTPSFDSLRARIAASGGAMLSLDVTRGDEKLVLSMTPEMVEMPGPDGAIERRPMIGVRNMSFGGIEPIVETANPFDALTYGAARTWAIIAGTMDYLGDMITGAADSSQLGGPIQIAKVSGQAAEQGLESLAMMIALISTSIGLINLFPIPVLDGGHLVFYALEAVRGKPLRARWQEIGNGVGFGMIMLLMVFATYNDLLR</sequence>
<evidence type="ECO:0000259" key="12">
    <source>
        <dbReference type="SMART" id="SM00228"/>
    </source>
</evidence>
<evidence type="ECO:0000256" key="1">
    <source>
        <dbReference type="ARBA" id="ARBA00001947"/>
    </source>
</evidence>
<evidence type="ECO:0000256" key="10">
    <source>
        <dbReference type="ARBA" id="ARBA00023136"/>
    </source>
</evidence>
<keyword evidence="7 11" id="KW-0862">Zinc</keyword>
<evidence type="ECO:0000313" key="13">
    <source>
        <dbReference type="EMBL" id="QIE56081.1"/>
    </source>
</evidence>
<dbReference type="GO" id="GO:0004222">
    <property type="term" value="F:metalloendopeptidase activity"/>
    <property type="evidence" value="ECO:0007669"/>
    <property type="project" value="InterPro"/>
</dbReference>
<evidence type="ECO:0000256" key="5">
    <source>
        <dbReference type="ARBA" id="ARBA00022692"/>
    </source>
</evidence>
<accession>A0A7L5BXB6</accession>
<dbReference type="NCBIfam" id="TIGR00054">
    <property type="entry name" value="RIP metalloprotease RseP"/>
    <property type="match status" value="1"/>
</dbReference>
<dbReference type="EC" id="3.4.24.-" evidence="11"/>
<comment type="similarity">
    <text evidence="3 11">Belongs to the peptidase M50B family.</text>
</comment>
<dbReference type="InterPro" id="IPR001478">
    <property type="entry name" value="PDZ"/>
</dbReference>
<keyword evidence="8 11" id="KW-1133">Transmembrane helix</keyword>
<dbReference type="PANTHER" id="PTHR42837">
    <property type="entry name" value="REGULATOR OF SIGMA-E PROTEASE RSEP"/>
    <property type="match status" value="1"/>
</dbReference>
<organism evidence="13 14">
    <name type="scientific">Pikeienuella piscinae</name>
    <dbReference type="NCBI Taxonomy" id="2748098"/>
    <lineage>
        <taxon>Bacteria</taxon>
        <taxon>Pseudomonadati</taxon>
        <taxon>Pseudomonadota</taxon>
        <taxon>Alphaproteobacteria</taxon>
        <taxon>Rhodobacterales</taxon>
        <taxon>Paracoccaceae</taxon>
        <taxon>Pikeienuella</taxon>
    </lineage>
</organism>
<feature type="domain" description="PDZ" evidence="12">
    <location>
        <begin position="132"/>
        <end position="201"/>
    </location>
</feature>
<evidence type="ECO:0000256" key="2">
    <source>
        <dbReference type="ARBA" id="ARBA00004141"/>
    </source>
</evidence>
<dbReference type="Proteomes" id="UP000503336">
    <property type="component" value="Chromosome"/>
</dbReference>
<keyword evidence="6 11" id="KW-0378">Hydrolase</keyword>
<dbReference type="SUPFAM" id="SSF50156">
    <property type="entry name" value="PDZ domain-like"/>
    <property type="match status" value="2"/>
</dbReference>
<evidence type="ECO:0000313" key="14">
    <source>
        <dbReference type="Proteomes" id="UP000503336"/>
    </source>
</evidence>
<dbReference type="InterPro" id="IPR004387">
    <property type="entry name" value="Pept_M50_Zn"/>
</dbReference>
<dbReference type="InterPro" id="IPR036034">
    <property type="entry name" value="PDZ_sf"/>
</dbReference>
<dbReference type="PANTHER" id="PTHR42837:SF2">
    <property type="entry name" value="MEMBRANE METALLOPROTEASE ARASP2, CHLOROPLASTIC-RELATED"/>
    <property type="match status" value="1"/>
</dbReference>